<dbReference type="Gene3D" id="3.90.550.10">
    <property type="entry name" value="Spore Coat Polysaccharide Biosynthesis Protein SpsA, Chain A"/>
    <property type="match status" value="1"/>
</dbReference>
<evidence type="ECO:0000313" key="3">
    <source>
        <dbReference type="Proteomes" id="UP000317998"/>
    </source>
</evidence>
<dbReference type="PANTHER" id="PTHR43685:SF2">
    <property type="entry name" value="GLYCOSYLTRANSFERASE 2-LIKE DOMAIN-CONTAINING PROTEIN"/>
    <property type="match status" value="1"/>
</dbReference>
<dbReference type="GO" id="GO:0016740">
    <property type="term" value="F:transferase activity"/>
    <property type="evidence" value="ECO:0007669"/>
    <property type="project" value="UniProtKB-KW"/>
</dbReference>
<keyword evidence="2" id="KW-0808">Transferase</keyword>
<evidence type="ECO:0000259" key="1">
    <source>
        <dbReference type="Pfam" id="PF00535"/>
    </source>
</evidence>
<reference evidence="2 3" key="1">
    <citation type="submission" date="2019-06" db="EMBL/GenBank/DDBJ databases">
        <title>Sequencing the genomes of 1000 actinobacteria strains.</title>
        <authorList>
            <person name="Klenk H.-P."/>
        </authorList>
    </citation>
    <scope>NUCLEOTIDE SEQUENCE [LARGE SCALE GENOMIC DNA]</scope>
    <source>
        <strain evidence="2 3">DSM 26477</strain>
    </source>
</reference>
<sequence length="278" mass="31442">MTPNPSVSIVIPAYNEEASIRACVTAALLQTRPALEVIVVDNRSTDRTAEIVRELQKEFDGSSLIYLQQDATQGLVPTRNFGIDSARGDVIGRIDADSVVEPNWVDEVQKAFQDEGVSAATGPVLYYDMPMKRFGLKADDSVRRLMLRILGDYRFLFGSNMAIRREAWQQIRHEACIDEADVMHEDIDLSLHLRAHELTIAYVPTMVSGMSARRLEDSPSDFHYYAHRFDRTFTRHGLSNPVLRAPMWVFLAIYPFAKTLRTVDQRARALVARTPALD</sequence>
<dbReference type="PANTHER" id="PTHR43685">
    <property type="entry name" value="GLYCOSYLTRANSFERASE"/>
    <property type="match status" value="1"/>
</dbReference>
<name>A0A542YHW9_9MICO</name>
<dbReference type="InterPro" id="IPR050834">
    <property type="entry name" value="Glycosyltransf_2"/>
</dbReference>
<dbReference type="Proteomes" id="UP000317998">
    <property type="component" value="Unassembled WGS sequence"/>
</dbReference>
<organism evidence="2 3">
    <name type="scientific">Homoserinimonas aerilata</name>
    <dbReference type="NCBI Taxonomy" id="1162970"/>
    <lineage>
        <taxon>Bacteria</taxon>
        <taxon>Bacillati</taxon>
        <taxon>Actinomycetota</taxon>
        <taxon>Actinomycetes</taxon>
        <taxon>Micrococcales</taxon>
        <taxon>Microbacteriaceae</taxon>
        <taxon>Homoserinimonas</taxon>
    </lineage>
</organism>
<accession>A0A542YHW9</accession>
<dbReference type="Pfam" id="PF00535">
    <property type="entry name" value="Glycos_transf_2"/>
    <property type="match status" value="1"/>
</dbReference>
<keyword evidence="3" id="KW-1185">Reference proteome</keyword>
<evidence type="ECO:0000313" key="2">
    <source>
        <dbReference type="EMBL" id="TQL47693.1"/>
    </source>
</evidence>
<dbReference type="OrthoDB" id="9802632at2"/>
<protein>
    <submittedName>
        <fullName evidence="2">Glycosyl transferase family 2</fullName>
    </submittedName>
</protein>
<comment type="caution">
    <text evidence="2">The sequence shown here is derived from an EMBL/GenBank/DDBJ whole genome shotgun (WGS) entry which is preliminary data.</text>
</comment>
<dbReference type="InterPro" id="IPR029044">
    <property type="entry name" value="Nucleotide-diphossugar_trans"/>
</dbReference>
<dbReference type="InterPro" id="IPR001173">
    <property type="entry name" value="Glyco_trans_2-like"/>
</dbReference>
<gene>
    <name evidence="2" type="ORF">FB562_0759</name>
</gene>
<dbReference type="SUPFAM" id="SSF53448">
    <property type="entry name" value="Nucleotide-diphospho-sugar transferases"/>
    <property type="match status" value="1"/>
</dbReference>
<dbReference type="CDD" id="cd00761">
    <property type="entry name" value="Glyco_tranf_GTA_type"/>
    <property type="match status" value="1"/>
</dbReference>
<dbReference type="AlphaFoldDB" id="A0A542YHW9"/>
<proteinExistence type="predicted"/>
<dbReference type="RefSeq" id="WP_141879916.1">
    <property type="nucleotide sequence ID" value="NZ_VFOM01000001.1"/>
</dbReference>
<dbReference type="EMBL" id="VFOM01000001">
    <property type="protein sequence ID" value="TQL47693.1"/>
    <property type="molecule type" value="Genomic_DNA"/>
</dbReference>
<feature type="domain" description="Glycosyltransferase 2-like" evidence="1">
    <location>
        <begin position="8"/>
        <end position="170"/>
    </location>
</feature>